<evidence type="ECO:0000313" key="5">
    <source>
        <dbReference type="Proteomes" id="UP000596661"/>
    </source>
</evidence>
<evidence type="ECO:0000256" key="3">
    <source>
        <dbReference type="SAM" id="SignalP"/>
    </source>
</evidence>
<feature type="chain" id="PRO_5030784696" evidence="3">
    <location>
        <begin position="36"/>
        <end position="178"/>
    </location>
</feature>
<dbReference type="Gramene" id="evm.model.04.1218">
    <property type="protein sequence ID" value="cds.evm.model.04.1218"/>
    <property type="gene ID" value="evm.TU.04.1218"/>
</dbReference>
<sequence>MPNNQFKHSEHSNIVTMVRLLVLFALCALPALVSAHLPTGKPFHIKGRVYCDTCRAGFETTATTYIAGAKVKIECKDGDTLNLKYRMEAETDENGTYEIMVEDDHEDQICECVLVSSPMANCRVADEGRSRASALLTGYMNGVINRKHIVNNMGFLRDQPLPGCTELIKTYFPTDDEQ</sequence>
<dbReference type="AlphaFoldDB" id="A0A803PC74"/>
<proteinExistence type="inferred from homology"/>
<accession>A0A803PC74</accession>
<feature type="signal peptide" evidence="3">
    <location>
        <begin position="1"/>
        <end position="35"/>
    </location>
</feature>
<evidence type="ECO:0000256" key="1">
    <source>
        <dbReference type="ARBA" id="ARBA00010049"/>
    </source>
</evidence>
<dbReference type="PANTHER" id="PTHR31614">
    <property type="entry name" value="PROTEIN DOWNSTREAM OF FLC-RELATED"/>
    <property type="match status" value="1"/>
</dbReference>
<reference evidence="4" key="1">
    <citation type="submission" date="2018-11" db="EMBL/GenBank/DDBJ databases">
        <authorList>
            <person name="Grassa J C."/>
        </authorList>
    </citation>
    <scope>NUCLEOTIDE SEQUENCE [LARGE SCALE GENOMIC DNA]</scope>
</reference>
<comment type="similarity">
    <text evidence="1">Belongs to the Ole e I family.</text>
</comment>
<dbReference type="OrthoDB" id="1896520at2759"/>
<dbReference type="OMA" id="MANCRVA"/>
<reference evidence="4" key="2">
    <citation type="submission" date="2021-03" db="UniProtKB">
        <authorList>
            <consortium name="EnsemblPlants"/>
        </authorList>
    </citation>
    <scope>IDENTIFICATION</scope>
</reference>
<name>A0A803PC74_CANSA</name>
<evidence type="ECO:0000313" key="4">
    <source>
        <dbReference type="EnsemblPlants" id="cds.evm.model.04.1218"/>
    </source>
</evidence>
<dbReference type="PANTHER" id="PTHR31614:SF40">
    <property type="entry name" value="PROTEIN DOWNSTREAM OF FLC"/>
    <property type="match status" value="1"/>
</dbReference>
<keyword evidence="3" id="KW-0732">Signal</keyword>
<keyword evidence="2" id="KW-1015">Disulfide bond</keyword>
<dbReference type="EMBL" id="UZAU01000377">
    <property type="status" value="NOT_ANNOTATED_CDS"/>
    <property type="molecule type" value="Genomic_DNA"/>
</dbReference>
<dbReference type="InterPro" id="IPR006041">
    <property type="entry name" value="Pollen_Ole_e1_allergen"/>
</dbReference>
<dbReference type="Proteomes" id="UP000596661">
    <property type="component" value="Chromosome 4"/>
</dbReference>
<evidence type="ECO:0000256" key="2">
    <source>
        <dbReference type="ARBA" id="ARBA00023157"/>
    </source>
</evidence>
<dbReference type="EnsemblPlants" id="evm.model.04.1218">
    <property type="protein sequence ID" value="cds.evm.model.04.1218"/>
    <property type="gene ID" value="evm.TU.04.1218"/>
</dbReference>
<organism evidence="4 5">
    <name type="scientific">Cannabis sativa</name>
    <name type="common">Hemp</name>
    <name type="synonym">Marijuana</name>
    <dbReference type="NCBI Taxonomy" id="3483"/>
    <lineage>
        <taxon>Eukaryota</taxon>
        <taxon>Viridiplantae</taxon>
        <taxon>Streptophyta</taxon>
        <taxon>Embryophyta</taxon>
        <taxon>Tracheophyta</taxon>
        <taxon>Spermatophyta</taxon>
        <taxon>Magnoliopsida</taxon>
        <taxon>eudicotyledons</taxon>
        <taxon>Gunneridae</taxon>
        <taxon>Pentapetalae</taxon>
        <taxon>rosids</taxon>
        <taxon>fabids</taxon>
        <taxon>Rosales</taxon>
        <taxon>Cannabaceae</taxon>
        <taxon>Cannabis</taxon>
    </lineage>
</organism>
<dbReference type="Pfam" id="PF01190">
    <property type="entry name" value="Pollen_Ole_e_1"/>
    <property type="match status" value="1"/>
</dbReference>
<keyword evidence="5" id="KW-1185">Reference proteome</keyword>
<protein>
    <submittedName>
        <fullName evidence="4">Uncharacterized protein</fullName>
    </submittedName>
</protein>